<evidence type="ECO:0000256" key="2">
    <source>
        <dbReference type="ARBA" id="ARBA00023015"/>
    </source>
</evidence>
<accession>A0AAN9P772</accession>
<keyword evidence="2" id="KW-0805">Transcription regulation</keyword>
<evidence type="ECO:0000256" key="4">
    <source>
        <dbReference type="ARBA" id="ARBA00023163"/>
    </source>
</evidence>
<comment type="caution">
    <text evidence="6">The sequence shown here is derived from an EMBL/GenBank/DDBJ whole genome shotgun (WGS) entry which is preliminary data.</text>
</comment>
<evidence type="ECO:0000256" key="3">
    <source>
        <dbReference type="ARBA" id="ARBA00023125"/>
    </source>
</evidence>
<sequence length="123" mass="14311">MLGHNCSIDQIVQMANETVFNLPVVDTLEIVNIANMSIKFQLHSFRTITTNWTIHCLDGSVFKFYYLELRGRSNWGRIMFGWKDFQASLRIPDGQTVTFKYLGMSKFRVDLPAPVMEEEEEQN</sequence>
<dbReference type="SUPFAM" id="SSF101936">
    <property type="entry name" value="DNA-binding pseudobarrel domain"/>
    <property type="match status" value="1"/>
</dbReference>
<protein>
    <recommendedName>
        <fullName evidence="8">TF-B3 domain-containing protein</fullName>
    </recommendedName>
</protein>
<keyword evidence="4" id="KW-0804">Transcription</keyword>
<evidence type="ECO:0000313" key="6">
    <source>
        <dbReference type="EMBL" id="KAK7287432.1"/>
    </source>
</evidence>
<keyword evidence="7" id="KW-1185">Reference proteome</keyword>
<dbReference type="GO" id="GO:0005634">
    <property type="term" value="C:nucleus"/>
    <property type="evidence" value="ECO:0007669"/>
    <property type="project" value="UniProtKB-SubCell"/>
</dbReference>
<evidence type="ECO:0008006" key="8">
    <source>
        <dbReference type="Google" id="ProtNLM"/>
    </source>
</evidence>
<evidence type="ECO:0000313" key="7">
    <source>
        <dbReference type="Proteomes" id="UP001372338"/>
    </source>
</evidence>
<evidence type="ECO:0000256" key="1">
    <source>
        <dbReference type="ARBA" id="ARBA00004123"/>
    </source>
</evidence>
<dbReference type="InterPro" id="IPR015300">
    <property type="entry name" value="DNA-bd_pseudobarrel_sf"/>
</dbReference>
<dbReference type="Proteomes" id="UP001372338">
    <property type="component" value="Unassembled WGS sequence"/>
</dbReference>
<dbReference type="GO" id="GO:0003677">
    <property type="term" value="F:DNA binding"/>
    <property type="evidence" value="ECO:0007669"/>
    <property type="project" value="UniProtKB-KW"/>
</dbReference>
<keyword evidence="3" id="KW-0238">DNA-binding</keyword>
<dbReference type="EMBL" id="JAYWIO010000001">
    <property type="protein sequence ID" value="KAK7287432.1"/>
    <property type="molecule type" value="Genomic_DNA"/>
</dbReference>
<keyword evidence="5" id="KW-0539">Nucleus</keyword>
<reference evidence="6 7" key="1">
    <citation type="submission" date="2024-01" db="EMBL/GenBank/DDBJ databases">
        <title>The genomes of 5 underutilized Papilionoideae crops provide insights into root nodulation and disease resistanc.</title>
        <authorList>
            <person name="Yuan L."/>
        </authorList>
    </citation>
    <scope>NUCLEOTIDE SEQUENCE [LARGE SCALE GENOMIC DNA]</scope>
    <source>
        <strain evidence="6">ZHUSHIDOU_FW_LH</strain>
        <tissue evidence="6">Leaf</tissue>
    </source>
</reference>
<dbReference type="AlphaFoldDB" id="A0AAN9P772"/>
<gene>
    <name evidence="6" type="ORF">RIF29_00708</name>
</gene>
<organism evidence="6 7">
    <name type="scientific">Crotalaria pallida</name>
    <name type="common">Smooth rattlebox</name>
    <name type="synonym">Crotalaria striata</name>
    <dbReference type="NCBI Taxonomy" id="3830"/>
    <lineage>
        <taxon>Eukaryota</taxon>
        <taxon>Viridiplantae</taxon>
        <taxon>Streptophyta</taxon>
        <taxon>Embryophyta</taxon>
        <taxon>Tracheophyta</taxon>
        <taxon>Spermatophyta</taxon>
        <taxon>Magnoliopsida</taxon>
        <taxon>eudicotyledons</taxon>
        <taxon>Gunneridae</taxon>
        <taxon>Pentapetalae</taxon>
        <taxon>rosids</taxon>
        <taxon>fabids</taxon>
        <taxon>Fabales</taxon>
        <taxon>Fabaceae</taxon>
        <taxon>Papilionoideae</taxon>
        <taxon>50 kb inversion clade</taxon>
        <taxon>genistoids sensu lato</taxon>
        <taxon>core genistoids</taxon>
        <taxon>Crotalarieae</taxon>
        <taxon>Crotalaria</taxon>
    </lineage>
</organism>
<name>A0AAN9P772_CROPI</name>
<evidence type="ECO:0000256" key="5">
    <source>
        <dbReference type="ARBA" id="ARBA00023242"/>
    </source>
</evidence>
<proteinExistence type="predicted"/>
<comment type="subcellular location">
    <subcellularLocation>
        <location evidence="1">Nucleus</location>
    </subcellularLocation>
</comment>